<feature type="compositionally biased region" description="Basic and acidic residues" evidence="1">
    <location>
        <begin position="90"/>
        <end position="99"/>
    </location>
</feature>
<name>A0A7W8A5Z6_9ACTN</name>
<dbReference type="EMBL" id="JACHIN010000008">
    <property type="protein sequence ID" value="MBB5080236.1"/>
    <property type="molecule type" value="Genomic_DNA"/>
</dbReference>
<proteinExistence type="predicted"/>
<accession>A0A7W8A5Z6</accession>
<feature type="region of interest" description="Disordered" evidence="1">
    <location>
        <begin position="77"/>
        <end position="110"/>
    </location>
</feature>
<comment type="caution">
    <text evidence="2">The sequence shown here is derived from an EMBL/GenBank/DDBJ whole genome shotgun (WGS) entry which is preliminary data.</text>
</comment>
<reference evidence="2 3" key="1">
    <citation type="submission" date="2020-08" db="EMBL/GenBank/DDBJ databases">
        <title>Genomic Encyclopedia of Type Strains, Phase IV (KMG-IV): sequencing the most valuable type-strain genomes for metagenomic binning, comparative biology and taxonomic classification.</title>
        <authorList>
            <person name="Goeker M."/>
        </authorList>
    </citation>
    <scope>NUCLEOTIDE SEQUENCE [LARGE SCALE GENOMIC DNA]</scope>
    <source>
        <strain evidence="2 3">DSM 45385</strain>
    </source>
</reference>
<evidence type="ECO:0000313" key="2">
    <source>
        <dbReference type="EMBL" id="MBB5080236.1"/>
    </source>
</evidence>
<evidence type="ECO:0000256" key="1">
    <source>
        <dbReference type="SAM" id="MobiDB-lite"/>
    </source>
</evidence>
<evidence type="ECO:0000313" key="3">
    <source>
        <dbReference type="Proteomes" id="UP000568380"/>
    </source>
</evidence>
<gene>
    <name evidence="2" type="ORF">HNR40_005723</name>
</gene>
<sequence>MCAKYATNTRCRSRRAYLFTDPTAPAVAGPLAPHTGEVTAHGAETFALFDFVDAPDKSAGQRALAERVVGYWARLVRTGDPNGGGGPRWPRLDGTDRALEPAQGRRGRTT</sequence>
<dbReference type="RefSeq" id="WP_184966572.1">
    <property type="nucleotide sequence ID" value="NZ_JACHIN010000008.1"/>
</dbReference>
<dbReference type="SUPFAM" id="SSF53474">
    <property type="entry name" value="alpha/beta-Hydrolases"/>
    <property type="match status" value="1"/>
</dbReference>
<dbReference type="Gene3D" id="3.40.50.1820">
    <property type="entry name" value="alpha/beta hydrolase"/>
    <property type="match status" value="1"/>
</dbReference>
<dbReference type="AlphaFoldDB" id="A0A7W8A5Z6"/>
<keyword evidence="3" id="KW-1185">Reference proteome</keyword>
<organism evidence="2 3">
    <name type="scientific">Nonomuraea endophytica</name>
    <dbReference type="NCBI Taxonomy" id="714136"/>
    <lineage>
        <taxon>Bacteria</taxon>
        <taxon>Bacillati</taxon>
        <taxon>Actinomycetota</taxon>
        <taxon>Actinomycetes</taxon>
        <taxon>Streptosporangiales</taxon>
        <taxon>Streptosporangiaceae</taxon>
        <taxon>Nonomuraea</taxon>
    </lineage>
</organism>
<protein>
    <submittedName>
        <fullName evidence="2">Carboxylesterase type B</fullName>
    </submittedName>
</protein>
<dbReference type="Proteomes" id="UP000568380">
    <property type="component" value="Unassembled WGS sequence"/>
</dbReference>
<dbReference type="InterPro" id="IPR029058">
    <property type="entry name" value="AB_hydrolase_fold"/>
</dbReference>